<evidence type="ECO:0000313" key="5">
    <source>
        <dbReference type="Proteomes" id="UP000265614"/>
    </source>
</evidence>
<dbReference type="Proteomes" id="UP000265614">
    <property type="component" value="Unassembled WGS sequence"/>
</dbReference>
<proteinExistence type="predicted"/>
<dbReference type="EMBL" id="QZEZ01000001">
    <property type="protein sequence ID" value="RJK97906.1"/>
    <property type="molecule type" value="Genomic_DNA"/>
</dbReference>
<accession>A0A3A3Z9Z0</accession>
<evidence type="ECO:0000256" key="1">
    <source>
        <dbReference type="ARBA" id="ARBA00022679"/>
    </source>
</evidence>
<evidence type="ECO:0000259" key="3">
    <source>
        <dbReference type="Pfam" id="PF00685"/>
    </source>
</evidence>
<dbReference type="InterPro" id="IPR027417">
    <property type="entry name" value="P-loop_NTPase"/>
</dbReference>
<dbReference type="RefSeq" id="WP_119948832.1">
    <property type="nucleotide sequence ID" value="NZ_QZEZ01000001.1"/>
</dbReference>
<dbReference type="OrthoDB" id="4508169at2"/>
<dbReference type="Pfam" id="PF00685">
    <property type="entry name" value="Sulfotransfer_1"/>
    <property type="match status" value="1"/>
</dbReference>
<sequence length="305" mass="34822">MAQHVEVPDRLRTLKRRVPAPAKAAARRALRTAGVATAGRRVPPDFLLVGTKRGGTTSLWNYLVAHPGVLPMFPAAQQIKSPHYFDIHYGRGRDWYLSHFPTAGQRERARRRTGAPVRTGEASPYYVFHPLARERIVRDLPDVRVLVTLRNPVDRAYSHYNERVGGGTEPLRTFEEAIEAEPERLRGEEERIRRSPGYYSHHHDNSSYLARGRYVEHLAPWLRDLPPDRLLVLVAEDLYADPDRTFRQVCAFLGLAGWTPPSFPRHNHLPARGMAPATRARLVEHFRGPNAELARVLGRDLPWDR</sequence>
<dbReference type="PANTHER" id="PTHR10605:SF56">
    <property type="entry name" value="BIFUNCTIONAL HEPARAN SULFATE N-DEACETYLASE_N-SULFOTRANSFERASE"/>
    <property type="match status" value="1"/>
</dbReference>
<dbReference type="PANTHER" id="PTHR10605">
    <property type="entry name" value="HEPARAN SULFATE SULFOTRANSFERASE"/>
    <property type="match status" value="1"/>
</dbReference>
<name>A0A3A3Z9Z0_9ACTN</name>
<gene>
    <name evidence="4" type="ORF">D5H78_02765</name>
</gene>
<dbReference type="GO" id="GO:0008146">
    <property type="term" value="F:sulfotransferase activity"/>
    <property type="evidence" value="ECO:0007669"/>
    <property type="project" value="InterPro"/>
</dbReference>
<dbReference type="InterPro" id="IPR000863">
    <property type="entry name" value="Sulfotransferase_dom"/>
</dbReference>
<keyword evidence="2" id="KW-0325">Glycoprotein</keyword>
<dbReference type="SUPFAM" id="SSF52540">
    <property type="entry name" value="P-loop containing nucleoside triphosphate hydrolases"/>
    <property type="match status" value="1"/>
</dbReference>
<reference evidence="4 5" key="1">
    <citation type="submission" date="2018-09" db="EMBL/GenBank/DDBJ databases">
        <title>YIM 75000 draft genome.</title>
        <authorList>
            <person name="Tang S."/>
            <person name="Feng Y."/>
        </authorList>
    </citation>
    <scope>NUCLEOTIDE SEQUENCE [LARGE SCALE GENOMIC DNA]</scope>
    <source>
        <strain evidence="4 5">YIM 75000</strain>
    </source>
</reference>
<comment type="caution">
    <text evidence="4">The sequence shown here is derived from an EMBL/GenBank/DDBJ whole genome shotgun (WGS) entry which is preliminary data.</text>
</comment>
<dbReference type="Gene3D" id="3.40.50.300">
    <property type="entry name" value="P-loop containing nucleotide triphosphate hydrolases"/>
    <property type="match status" value="1"/>
</dbReference>
<feature type="domain" description="Sulfotransferase" evidence="3">
    <location>
        <begin position="43"/>
        <end position="256"/>
    </location>
</feature>
<dbReference type="InterPro" id="IPR037359">
    <property type="entry name" value="NST/OST"/>
</dbReference>
<keyword evidence="5" id="KW-1185">Reference proteome</keyword>
<protein>
    <submittedName>
        <fullName evidence="4">Sulfotransferase</fullName>
    </submittedName>
</protein>
<evidence type="ECO:0000313" key="4">
    <source>
        <dbReference type="EMBL" id="RJK97906.1"/>
    </source>
</evidence>
<dbReference type="AlphaFoldDB" id="A0A3A3Z9Z0"/>
<organism evidence="4 5">
    <name type="scientific">Vallicoccus soli</name>
    <dbReference type="NCBI Taxonomy" id="2339232"/>
    <lineage>
        <taxon>Bacteria</taxon>
        <taxon>Bacillati</taxon>
        <taxon>Actinomycetota</taxon>
        <taxon>Actinomycetes</taxon>
        <taxon>Motilibacterales</taxon>
        <taxon>Vallicoccaceae</taxon>
        <taxon>Vallicoccus</taxon>
    </lineage>
</organism>
<keyword evidence="1 4" id="KW-0808">Transferase</keyword>
<evidence type="ECO:0000256" key="2">
    <source>
        <dbReference type="ARBA" id="ARBA00023180"/>
    </source>
</evidence>